<keyword evidence="4" id="KW-0255">Endonuclease</keyword>
<evidence type="ECO:0000256" key="1">
    <source>
        <dbReference type="ARBA" id="ARBA00022679"/>
    </source>
</evidence>
<dbReference type="FunFam" id="3.10.20.370:FF:000001">
    <property type="entry name" value="Retrovirus-related Pol polyprotein from transposon 17.6-like protein"/>
    <property type="match status" value="1"/>
</dbReference>
<keyword evidence="5" id="KW-0378">Hydrolase</keyword>
<evidence type="ECO:0000313" key="8">
    <source>
        <dbReference type="EMBL" id="CAD1832991.1"/>
    </source>
</evidence>
<evidence type="ECO:0000256" key="2">
    <source>
        <dbReference type="ARBA" id="ARBA00022695"/>
    </source>
</evidence>
<evidence type="ECO:0000256" key="4">
    <source>
        <dbReference type="ARBA" id="ARBA00022759"/>
    </source>
</evidence>
<keyword evidence="1" id="KW-0808">Transferase</keyword>
<keyword evidence="3" id="KW-0540">Nuclease</keyword>
<dbReference type="Gene3D" id="3.10.10.10">
    <property type="entry name" value="HIV Type 1 Reverse Transcriptase, subunit A, domain 1"/>
    <property type="match status" value="1"/>
</dbReference>
<dbReference type="PANTHER" id="PTHR35046:SF26">
    <property type="entry name" value="RNA-DIRECTED DNA POLYMERASE"/>
    <property type="match status" value="1"/>
</dbReference>
<dbReference type="InterPro" id="IPR041373">
    <property type="entry name" value="RT_RNaseH"/>
</dbReference>
<organism evidence="8">
    <name type="scientific">Ananas comosus var. bracteatus</name>
    <name type="common">red pineapple</name>
    <dbReference type="NCBI Taxonomy" id="296719"/>
    <lineage>
        <taxon>Eukaryota</taxon>
        <taxon>Viridiplantae</taxon>
        <taxon>Streptophyta</taxon>
        <taxon>Embryophyta</taxon>
        <taxon>Tracheophyta</taxon>
        <taxon>Spermatophyta</taxon>
        <taxon>Magnoliopsida</taxon>
        <taxon>Liliopsida</taxon>
        <taxon>Poales</taxon>
        <taxon>Bromeliaceae</taxon>
        <taxon>Bromelioideae</taxon>
        <taxon>Ananas</taxon>
    </lineage>
</organism>
<dbReference type="Gene3D" id="3.30.70.270">
    <property type="match status" value="1"/>
</dbReference>
<sequence length="219" mass="25591">MCVDSREVNKITIKYRFPIPRLDDLLDQLHGASVFSKVDLRSGYHQILECDASNVGIGAVLSQEGKPLAFFSEKLNNSRQNYSTYDKEFYTIVRALEHWRHYLISKEFVLFTDHEALKYIHGQHKLNRRHAKWVEFLQVYTFHIKHKAGKQNKVADALNQRYTLLLTMQVQVLGFEVLKELYEDDSYFGKVWKDCSSGSHSKFILHDGYLFKGNLLCIP</sequence>
<dbReference type="CDD" id="cd09274">
    <property type="entry name" value="RNase_HI_RT_Ty3"/>
    <property type="match status" value="1"/>
</dbReference>
<name>A0A6V7PQ96_ANACO</name>
<evidence type="ECO:0000256" key="3">
    <source>
        <dbReference type="ARBA" id="ARBA00022722"/>
    </source>
</evidence>
<proteinExistence type="predicted"/>
<dbReference type="InterPro" id="IPR043502">
    <property type="entry name" value="DNA/RNA_pol_sf"/>
</dbReference>
<dbReference type="GO" id="GO:0003964">
    <property type="term" value="F:RNA-directed DNA polymerase activity"/>
    <property type="evidence" value="ECO:0007669"/>
    <property type="project" value="UniProtKB-KW"/>
</dbReference>
<reference evidence="8" key="1">
    <citation type="submission" date="2020-07" db="EMBL/GenBank/DDBJ databases">
        <authorList>
            <person name="Lin J."/>
        </authorList>
    </citation>
    <scope>NUCLEOTIDE SEQUENCE</scope>
</reference>
<dbReference type="AlphaFoldDB" id="A0A6V7PQ96"/>
<keyword evidence="2" id="KW-0548">Nucleotidyltransferase</keyword>
<feature type="domain" description="Reverse transcriptase RNase H-like" evidence="7">
    <location>
        <begin position="47"/>
        <end position="140"/>
    </location>
</feature>
<dbReference type="Pfam" id="PF17917">
    <property type="entry name" value="RT_RNaseH"/>
    <property type="match status" value="1"/>
</dbReference>
<dbReference type="InterPro" id="IPR043128">
    <property type="entry name" value="Rev_trsase/Diguanyl_cyclase"/>
</dbReference>
<dbReference type="GO" id="GO:0016787">
    <property type="term" value="F:hydrolase activity"/>
    <property type="evidence" value="ECO:0007669"/>
    <property type="project" value="UniProtKB-KW"/>
</dbReference>
<dbReference type="SUPFAM" id="SSF56672">
    <property type="entry name" value="DNA/RNA polymerases"/>
    <property type="match status" value="1"/>
</dbReference>
<keyword evidence="6" id="KW-0695">RNA-directed DNA polymerase</keyword>
<dbReference type="GO" id="GO:0004519">
    <property type="term" value="F:endonuclease activity"/>
    <property type="evidence" value="ECO:0007669"/>
    <property type="project" value="UniProtKB-KW"/>
</dbReference>
<gene>
    <name evidence="8" type="ORF">CB5_LOCUS16202</name>
</gene>
<evidence type="ECO:0000256" key="6">
    <source>
        <dbReference type="ARBA" id="ARBA00022918"/>
    </source>
</evidence>
<evidence type="ECO:0000259" key="7">
    <source>
        <dbReference type="Pfam" id="PF17917"/>
    </source>
</evidence>
<evidence type="ECO:0000256" key="5">
    <source>
        <dbReference type="ARBA" id="ARBA00022801"/>
    </source>
</evidence>
<protein>
    <recommendedName>
        <fullName evidence="7">Reverse transcriptase RNase H-like domain-containing protein</fullName>
    </recommendedName>
</protein>
<accession>A0A6V7PQ96</accession>
<dbReference type="EMBL" id="LR862150">
    <property type="protein sequence ID" value="CAD1832991.1"/>
    <property type="molecule type" value="Genomic_DNA"/>
</dbReference>
<dbReference type="PANTHER" id="PTHR35046">
    <property type="entry name" value="ZINC KNUCKLE (CCHC-TYPE) FAMILY PROTEIN"/>
    <property type="match status" value="1"/>
</dbReference>